<dbReference type="Gene3D" id="3.40.50.2300">
    <property type="match status" value="1"/>
</dbReference>
<evidence type="ECO:0000256" key="2">
    <source>
        <dbReference type="PROSITE-ProRule" id="PRU00169"/>
    </source>
</evidence>
<dbReference type="InterPro" id="IPR001789">
    <property type="entry name" value="Sig_transdc_resp-reg_receiver"/>
</dbReference>
<organism evidence="4 5">
    <name type="scientific">Phenylobacterium deserti</name>
    <dbReference type="NCBI Taxonomy" id="1914756"/>
    <lineage>
        <taxon>Bacteria</taxon>
        <taxon>Pseudomonadati</taxon>
        <taxon>Pseudomonadota</taxon>
        <taxon>Alphaproteobacteria</taxon>
        <taxon>Caulobacterales</taxon>
        <taxon>Caulobacteraceae</taxon>
        <taxon>Phenylobacterium</taxon>
    </lineage>
</organism>
<keyword evidence="5" id="KW-1185">Reference proteome</keyword>
<dbReference type="PANTHER" id="PTHR44591">
    <property type="entry name" value="STRESS RESPONSE REGULATOR PROTEIN 1"/>
    <property type="match status" value="1"/>
</dbReference>
<dbReference type="OrthoDB" id="9801602at2"/>
<dbReference type="RefSeq" id="WP_111514835.1">
    <property type="nucleotide sequence ID" value="NZ_QFYR01000002.1"/>
</dbReference>
<evidence type="ECO:0000313" key="4">
    <source>
        <dbReference type="EMBL" id="RAK52549.1"/>
    </source>
</evidence>
<keyword evidence="1 2" id="KW-0597">Phosphoprotein</keyword>
<comment type="caution">
    <text evidence="4">The sequence shown here is derived from an EMBL/GenBank/DDBJ whole genome shotgun (WGS) entry which is preliminary data.</text>
</comment>
<accession>A0A328AD01</accession>
<dbReference type="EMBL" id="QFYR01000002">
    <property type="protein sequence ID" value="RAK52549.1"/>
    <property type="molecule type" value="Genomic_DNA"/>
</dbReference>
<dbReference type="PANTHER" id="PTHR44591:SF3">
    <property type="entry name" value="RESPONSE REGULATORY DOMAIN-CONTAINING PROTEIN"/>
    <property type="match status" value="1"/>
</dbReference>
<dbReference type="SMART" id="SM00448">
    <property type="entry name" value="REC"/>
    <property type="match status" value="1"/>
</dbReference>
<evidence type="ECO:0000313" key="5">
    <source>
        <dbReference type="Proteomes" id="UP000249725"/>
    </source>
</evidence>
<dbReference type="InterPro" id="IPR050595">
    <property type="entry name" value="Bact_response_regulator"/>
</dbReference>
<dbReference type="InterPro" id="IPR011006">
    <property type="entry name" value="CheY-like_superfamily"/>
</dbReference>
<dbReference type="Proteomes" id="UP000249725">
    <property type="component" value="Unassembled WGS sequence"/>
</dbReference>
<reference evidence="5" key="1">
    <citation type="submission" date="2018-05" db="EMBL/GenBank/DDBJ databases">
        <authorList>
            <person name="Li X."/>
        </authorList>
    </citation>
    <scope>NUCLEOTIDE SEQUENCE [LARGE SCALE GENOMIC DNA]</scope>
    <source>
        <strain evidence="5">YIM 73061</strain>
    </source>
</reference>
<name>A0A328AD01_9CAUL</name>
<proteinExistence type="predicted"/>
<feature type="modified residue" description="4-aspartylphosphate" evidence="2">
    <location>
        <position position="54"/>
    </location>
</feature>
<dbReference type="AlphaFoldDB" id="A0A328AD01"/>
<dbReference type="SUPFAM" id="SSF52172">
    <property type="entry name" value="CheY-like"/>
    <property type="match status" value="1"/>
</dbReference>
<dbReference type="PROSITE" id="PS50110">
    <property type="entry name" value="RESPONSE_REGULATORY"/>
    <property type="match status" value="1"/>
</dbReference>
<evidence type="ECO:0000259" key="3">
    <source>
        <dbReference type="PROSITE" id="PS50110"/>
    </source>
</evidence>
<dbReference type="GO" id="GO:0000160">
    <property type="term" value="P:phosphorelay signal transduction system"/>
    <property type="evidence" value="ECO:0007669"/>
    <property type="project" value="InterPro"/>
</dbReference>
<feature type="domain" description="Response regulatory" evidence="3">
    <location>
        <begin position="5"/>
        <end position="121"/>
    </location>
</feature>
<gene>
    <name evidence="4" type="ORF">DJ018_10060</name>
</gene>
<sequence>MPQSQVLIADDDPLLREILQHKLSAAGYAVRSVEDGRAALEQVQVERPDILVLDAMMPVMDGFEALRRLKDDPASSDIVVVMLTALKGDEDVVSALRLGAADYLAKPFNPDELVARLQRLAPAAQA</sequence>
<evidence type="ECO:0000256" key="1">
    <source>
        <dbReference type="ARBA" id="ARBA00022553"/>
    </source>
</evidence>
<protein>
    <submittedName>
        <fullName evidence="4">Response regulator</fullName>
    </submittedName>
</protein>
<dbReference type="Pfam" id="PF00072">
    <property type="entry name" value="Response_reg"/>
    <property type="match status" value="1"/>
</dbReference>